<dbReference type="SMART" id="SM00355">
    <property type="entry name" value="ZnF_C2H2"/>
    <property type="match status" value="17"/>
</dbReference>
<dbReference type="FunFam" id="3.30.160.60:FF:001397">
    <property type="entry name" value="Datilografo, isoform A"/>
    <property type="match status" value="1"/>
</dbReference>
<evidence type="ECO:0000256" key="10">
    <source>
        <dbReference type="SAM" id="MobiDB-lite"/>
    </source>
</evidence>
<dbReference type="FunFam" id="3.30.160.60:FF:000096">
    <property type="entry name" value="Zinc finger and BTB domain-containing protein 18 isoform 1"/>
    <property type="match status" value="1"/>
</dbReference>
<dbReference type="FunFam" id="3.30.160.60:FF:001732">
    <property type="entry name" value="Zgc:162936"/>
    <property type="match status" value="1"/>
</dbReference>
<evidence type="ECO:0000256" key="3">
    <source>
        <dbReference type="ARBA" id="ARBA00022737"/>
    </source>
</evidence>
<dbReference type="SUPFAM" id="SSF57667">
    <property type="entry name" value="beta-beta-alpha zinc fingers"/>
    <property type="match status" value="10"/>
</dbReference>
<dbReference type="Pfam" id="PF12874">
    <property type="entry name" value="zf-met"/>
    <property type="match status" value="1"/>
</dbReference>
<dbReference type="GO" id="GO:0005634">
    <property type="term" value="C:nucleus"/>
    <property type="evidence" value="ECO:0007669"/>
    <property type="project" value="UniProtKB-SubCell"/>
</dbReference>
<name>A0A7D9I3I7_PARCT</name>
<dbReference type="PROSITE" id="PS00028">
    <property type="entry name" value="ZINC_FINGER_C2H2_1"/>
    <property type="match status" value="13"/>
</dbReference>
<dbReference type="PANTHER" id="PTHR24393">
    <property type="entry name" value="ZINC FINGER PROTEIN"/>
    <property type="match status" value="1"/>
</dbReference>
<comment type="subcellular location">
    <subcellularLocation>
        <location evidence="1">Nucleus</location>
    </subcellularLocation>
</comment>
<feature type="region of interest" description="Disordered" evidence="10">
    <location>
        <begin position="266"/>
        <end position="288"/>
    </location>
</feature>
<feature type="compositionally biased region" description="Polar residues" evidence="10">
    <location>
        <begin position="1"/>
        <end position="16"/>
    </location>
</feature>
<evidence type="ECO:0000256" key="1">
    <source>
        <dbReference type="ARBA" id="ARBA00004123"/>
    </source>
</evidence>
<feature type="compositionally biased region" description="Polar residues" evidence="10">
    <location>
        <begin position="682"/>
        <end position="697"/>
    </location>
</feature>
<feature type="region of interest" description="Disordered" evidence="10">
    <location>
        <begin position="526"/>
        <end position="611"/>
    </location>
</feature>
<dbReference type="GO" id="GO:0001228">
    <property type="term" value="F:DNA-binding transcription activator activity, RNA polymerase II-specific"/>
    <property type="evidence" value="ECO:0007669"/>
    <property type="project" value="TreeGrafter"/>
</dbReference>
<dbReference type="EMBL" id="CACRXK020002929">
    <property type="protein sequence ID" value="CAB3996700.1"/>
    <property type="molecule type" value="Genomic_DNA"/>
</dbReference>
<feature type="compositionally biased region" description="Basic and acidic residues" evidence="10">
    <location>
        <begin position="20"/>
        <end position="37"/>
    </location>
</feature>
<dbReference type="GO" id="GO:0008270">
    <property type="term" value="F:zinc ion binding"/>
    <property type="evidence" value="ECO:0007669"/>
    <property type="project" value="UniProtKB-KW"/>
</dbReference>
<proteinExistence type="predicted"/>
<accession>A0A7D9I3I7</accession>
<dbReference type="OrthoDB" id="8922241at2759"/>
<keyword evidence="9" id="KW-0539">Nucleus</keyword>
<dbReference type="InterPro" id="IPR013087">
    <property type="entry name" value="Znf_C2H2_type"/>
</dbReference>
<reference evidence="11" key="1">
    <citation type="submission" date="2020-04" db="EMBL/GenBank/DDBJ databases">
        <authorList>
            <person name="Alioto T."/>
            <person name="Alioto T."/>
            <person name="Gomez Garrido J."/>
        </authorList>
    </citation>
    <scope>NUCLEOTIDE SEQUENCE</scope>
    <source>
        <strain evidence="11">A484AB</strain>
    </source>
</reference>
<dbReference type="FunFam" id="3.30.160.60:FF:001049">
    <property type="entry name" value="zinc finger protein 319"/>
    <property type="match status" value="1"/>
</dbReference>
<keyword evidence="7" id="KW-0238">DNA-binding</keyword>
<feature type="compositionally biased region" description="Polar residues" evidence="10">
    <location>
        <begin position="540"/>
        <end position="558"/>
    </location>
</feature>
<feature type="region of interest" description="Disordered" evidence="10">
    <location>
        <begin position="1"/>
        <end position="42"/>
    </location>
</feature>
<comment type="caution">
    <text evidence="11">The sequence shown here is derived from an EMBL/GenBank/DDBJ whole genome shotgun (WGS) entry which is preliminary data.</text>
</comment>
<evidence type="ECO:0000313" key="12">
    <source>
        <dbReference type="Proteomes" id="UP001152795"/>
    </source>
</evidence>
<sequence length="1238" mass="137200">MATATSEPEISINTEQTAEEIQKTTTQEHKDVPREDVNITVPPNTMSEEVAGMSTTIAPSTISNVVPSESSTTKVPPMVFTETTPSESQENQDQTVVGVSTTMTQNTDSNVVLNESNKTHGIEMVFTATTATQESQDDVVGTSATVTQNTDSNVVLSESNKTHGGEMVFTKTATQESREDVVMTQNTVSNVVLDEANKPDGGEMVFTVVAMENNIGDLMQINPDNLPKEVQLSLVQPPPPDDSNFTSTNSGRLSDINQLAIIAASIEENPKDPRSTSSQDKQDSSEKSIKGRVLCTVCDQDFSDLPSMRRHRLIHSDDKPYQCDFCDKSFRRKDNLREHRNIHTQENIYKCERCGKSFPRKYTHKVHMSRFCGKPGQETSESETWTDVNKATNAKPSMVASKTSEPCQLCFKTFRDASTLKRHLLTHSDERPYKCTECDKAFRRKDHLQEHVIVHKLVRPFSCQTCGKSFSRKNGLKTHMIRTTHLIGFDDIILPGQPKGSGDVEVHVVEQVLAADQLVATASAVFPREESQGNDEVETVCQTTSGQDISETNLQQPDSDPRTVAVEFSQVPTNSEEETETTVVLSEKRAEETDVANPESGGTPDETSTEDSGVVKAFLCPTCGVTFPGKEELWKHLQEHLEENMFACRHCFEVLASAELLEEHQKSCDGGEDESAIRNDGDSQVSEGEGSVDQTADATIEEDESLGDETQLTTTPNSKKRKRVGTPERADQTCTICNKVFRDATALKRHSLVHSGERPHACTNCEKRFRRRDHLKAHEIAHHSGITSHECRTCDAAFNTRYALTVHAKTCKNRPSSPKEISEEVKLIGSPESKECPICHKVFKDPSTQRRHFRIHSDERPFHCEVCSKSFRRKDNLKEHLLCHSDEKPFSCNHCGKSLSRRSSLTNHMNVCPARKGVGAVPMADATAENPVIPDMQFAEPAVQDMCVGGDPQEISAAHLLATGLTSSVVTSSDMGTLDVTSSEMTSSEVAPMEEDIEHGLRDEDDGSGNSFPCEECGKIFRAKWTLKFHQRIHTGEKPYTCTTCDRQFRQASHLKIHERTHSGERPYHCQICGRAFIDSSTMKRHERLHKDAADPNAVIDEQHDVISTEDDVSSQDDVIKGQEYVIANQVISDPNEASVVQQAVEVSIADEGAIQLLVTTASELANSAQPISTNTVAGMNQSGTRLDENNLGQILRECIRNQGVEKIATLEDWQQNHPNEDVGQLIYIQTEEPAETE</sequence>
<dbReference type="PROSITE" id="PS50157">
    <property type="entry name" value="ZINC_FINGER_C2H2_2"/>
    <property type="match status" value="15"/>
</dbReference>
<dbReference type="FunFam" id="3.30.160.60:FF:000060">
    <property type="entry name" value="zinc finger protein 436"/>
    <property type="match status" value="1"/>
</dbReference>
<keyword evidence="12" id="KW-1185">Reference proteome</keyword>
<keyword evidence="8" id="KW-0804">Transcription</keyword>
<dbReference type="FunFam" id="3.30.160.60:FF:000870">
    <property type="entry name" value="zinc finger protein 197 isoform X1"/>
    <property type="match status" value="1"/>
</dbReference>
<dbReference type="FunFam" id="3.30.160.60:FF:000267">
    <property type="entry name" value="Zinc finger and BTB domain-containing 49"/>
    <property type="match status" value="1"/>
</dbReference>
<feature type="compositionally biased region" description="Basic and acidic residues" evidence="10">
    <location>
        <begin position="666"/>
        <end position="681"/>
    </location>
</feature>
<dbReference type="Pfam" id="PF13912">
    <property type="entry name" value="zf-C2H2_6"/>
    <property type="match status" value="1"/>
</dbReference>
<evidence type="ECO:0000256" key="6">
    <source>
        <dbReference type="ARBA" id="ARBA00023015"/>
    </source>
</evidence>
<keyword evidence="6" id="KW-0805">Transcription regulation</keyword>
<keyword evidence="5" id="KW-0862">Zinc</keyword>
<organism evidence="11 12">
    <name type="scientific">Paramuricea clavata</name>
    <name type="common">Red gorgonian</name>
    <name type="synonym">Violescent sea-whip</name>
    <dbReference type="NCBI Taxonomy" id="317549"/>
    <lineage>
        <taxon>Eukaryota</taxon>
        <taxon>Metazoa</taxon>
        <taxon>Cnidaria</taxon>
        <taxon>Anthozoa</taxon>
        <taxon>Octocorallia</taxon>
        <taxon>Malacalcyonacea</taxon>
        <taxon>Plexauridae</taxon>
        <taxon>Paramuricea</taxon>
    </lineage>
</organism>
<feature type="compositionally biased region" description="Polar residues" evidence="10">
    <location>
        <begin position="708"/>
        <end position="717"/>
    </location>
</feature>
<feature type="compositionally biased region" description="Basic and acidic residues" evidence="10">
    <location>
        <begin position="268"/>
        <end position="288"/>
    </location>
</feature>
<keyword evidence="3" id="KW-0677">Repeat</keyword>
<feature type="region of interest" description="Disordered" evidence="10">
    <location>
        <begin position="666"/>
        <end position="726"/>
    </location>
</feature>
<dbReference type="Proteomes" id="UP001152795">
    <property type="component" value="Unassembled WGS sequence"/>
</dbReference>
<evidence type="ECO:0000256" key="9">
    <source>
        <dbReference type="ARBA" id="ARBA00023242"/>
    </source>
</evidence>
<evidence type="ECO:0000313" key="11">
    <source>
        <dbReference type="EMBL" id="CAB3996700.1"/>
    </source>
</evidence>
<dbReference type="FunFam" id="3.30.160.60:FF:000744">
    <property type="entry name" value="zinc finger E-box-binding homeobox 1"/>
    <property type="match status" value="1"/>
</dbReference>
<dbReference type="Gene3D" id="3.30.160.60">
    <property type="entry name" value="Classic Zinc Finger"/>
    <property type="match status" value="15"/>
</dbReference>
<evidence type="ECO:0000256" key="4">
    <source>
        <dbReference type="ARBA" id="ARBA00022771"/>
    </source>
</evidence>
<dbReference type="Pfam" id="PF00096">
    <property type="entry name" value="zf-C2H2"/>
    <property type="match status" value="10"/>
</dbReference>
<keyword evidence="4" id="KW-0863">Zinc-finger</keyword>
<evidence type="ECO:0000256" key="2">
    <source>
        <dbReference type="ARBA" id="ARBA00022723"/>
    </source>
</evidence>
<dbReference type="AlphaFoldDB" id="A0A7D9I3I7"/>
<gene>
    <name evidence="11" type="ORF">PACLA_8A047670</name>
</gene>
<dbReference type="PANTHER" id="PTHR24393:SF34">
    <property type="entry name" value="PR_SET DOMAIN 13"/>
    <property type="match status" value="1"/>
</dbReference>
<keyword evidence="2" id="KW-0479">Metal-binding</keyword>
<dbReference type="GO" id="GO:0000978">
    <property type="term" value="F:RNA polymerase II cis-regulatory region sequence-specific DNA binding"/>
    <property type="evidence" value="ECO:0007669"/>
    <property type="project" value="TreeGrafter"/>
</dbReference>
<evidence type="ECO:0000256" key="5">
    <source>
        <dbReference type="ARBA" id="ARBA00022833"/>
    </source>
</evidence>
<dbReference type="GO" id="GO:0005694">
    <property type="term" value="C:chromosome"/>
    <property type="evidence" value="ECO:0007669"/>
    <property type="project" value="UniProtKB-ARBA"/>
</dbReference>
<evidence type="ECO:0000256" key="7">
    <source>
        <dbReference type="ARBA" id="ARBA00023125"/>
    </source>
</evidence>
<dbReference type="InterPro" id="IPR036236">
    <property type="entry name" value="Znf_C2H2_sf"/>
</dbReference>
<evidence type="ECO:0000256" key="8">
    <source>
        <dbReference type="ARBA" id="ARBA00023163"/>
    </source>
</evidence>
<protein>
    <submittedName>
        <fullName evidence="11">Zinc finger 721-like isoform X1</fullName>
    </submittedName>
</protein>
<dbReference type="FunFam" id="3.30.160.60:FF:000065">
    <property type="entry name" value="B-cell CLL/lymphoma 6, member B"/>
    <property type="match status" value="1"/>
</dbReference>
<dbReference type="FunFam" id="3.30.160.60:FF:000624">
    <property type="entry name" value="zinc finger protein 697"/>
    <property type="match status" value="2"/>
</dbReference>